<dbReference type="EC" id="2.3.1.-" evidence="2"/>
<dbReference type="EMBL" id="DXCX01000055">
    <property type="protein sequence ID" value="HIY73410.1"/>
    <property type="molecule type" value="Genomic_DNA"/>
</dbReference>
<feature type="domain" description="N-acetyltransferase" evidence="1">
    <location>
        <begin position="2"/>
        <end position="162"/>
    </location>
</feature>
<dbReference type="InterPro" id="IPR000182">
    <property type="entry name" value="GNAT_dom"/>
</dbReference>
<dbReference type="AlphaFoldDB" id="A0A9D2CEQ2"/>
<gene>
    <name evidence="2" type="ORF">H9826_05480</name>
</gene>
<sequence length="195" mass="22829">MIELEQYELKKLDLDTLHLVYQDHLTPDFPPAERKPLAAMEKLLSAGRYEPWGLYQGEELMAYAMMWKDPEGGFELLDYLGVCQGKPRGEGIGTVMVAYLMDHYSHVEGILVETEAEEDGLPEAENELRRRRMSFYRRVGFKDLSYVVDIYGVRYAMFLYGDKGEEEAMEAHQRLYHYELTPWLYDKFIHIPAQT</sequence>
<accession>A0A9D2CEQ2</accession>
<keyword evidence="2" id="KW-0012">Acyltransferase</keyword>
<keyword evidence="2" id="KW-0808">Transferase</keyword>
<protein>
    <submittedName>
        <fullName evidence="2">GNAT family N-acetyltransferase</fullName>
        <ecNumber evidence="2">2.3.1.-</ecNumber>
    </submittedName>
</protein>
<organism evidence="2 3">
    <name type="scientific">Candidatus Intestinimonas merdavium</name>
    <dbReference type="NCBI Taxonomy" id="2838622"/>
    <lineage>
        <taxon>Bacteria</taxon>
        <taxon>Bacillati</taxon>
        <taxon>Bacillota</taxon>
        <taxon>Clostridia</taxon>
        <taxon>Eubacteriales</taxon>
        <taxon>Intestinimonas</taxon>
    </lineage>
</organism>
<dbReference type="GO" id="GO:0016747">
    <property type="term" value="F:acyltransferase activity, transferring groups other than amino-acyl groups"/>
    <property type="evidence" value="ECO:0007669"/>
    <property type="project" value="InterPro"/>
</dbReference>
<proteinExistence type="predicted"/>
<dbReference type="Pfam" id="PF00583">
    <property type="entry name" value="Acetyltransf_1"/>
    <property type="match status" value="1"/>
</dbReference>
<evidence type="ECO:0000259" key="1">
    <source>
        <dbReference type="PROSITE" id="PS51186"/>
    </source>
</evidence>
<evidence type="ECO:0000313" key="3">
    <source>
        <dbReference type="Proteomes" id="UP000886824"/>
    </source>
</evidence>
<reference evidence="2" key="1">
    <citation type="journal article" date="2021" name="PeerJ">
        <title>Extensive microbial diversity within the chicken gut microbiome revealed by metagenomics and culture.</title>
        <authorList>
            <person name="Gilroy R."/>
            <person name="Ravi A."/>
            <person name="Getino M."/>
            <person name="Pursley I."/>
            <person name="Horton D.L."/>
            <person name="Alikhan N.F."/>
            <person name="Baker D."/>
            <person name="Gharbi K."/>
            <person name="Hall N."/>
            <person name="Watson M."/>
            <person name="Adriaenssens E.M."/>
            <person name="Foster-Nyarko E."/>
            <person name="Jarju S."/>
            <person name="Secka A."/>
            <person name="Antonio M."/>
            <person name="Oren A."/>
            <person name="Chaudhuri R.R."/>
            <person name="La Ragione R."/>
            <person name="Hildebrand F."/>
            <person name="Pallen M.J."/>
        </authorList>
    </citation>
    <scope>NUCLEOTIDE SEQUENCE</scope>
    <source>
        <strain evidence="2">CHK33-7979</strain>
    </source>
</reference>
<dbReference type="Gene3D" id="3.40.630.30">
    <property type="match status" value="1"/>
</dbReference>
<dbReference type="PROSITE" id="PS51186">
    <property type="entry name" value="GNAT"/>
    <property type="match status" value="1"/>
</dbReference>
<evidence type="ECO:0000313" key="2">
    <source>
        <dbReference type="EMBL" id="HIY73410.1"/>
    </source>
</evidence>
<dbReference type="InterPro" id="IPR016181">
    <property type="entry name" value="Acyl_CoA_acyltransferase"/>
</dbReference>
<name>A0A9D2CEQ2_9FIRM</name>
<reference evidence="2" key="2">
    <citation type="submission" date="2021-04" db="EMBL/GenBank/DDBJ databases">
        <authorList>
            <person name="Gilroy R."/>
        </authorList>
    </citation>
    <scope>NUCLEOTIDE SEQUENCE</scope>
    <source>
        <strain evidence="2">CHK33-7979</strain>
    </source>
</reference>
<dbReference type="SUPFAM" id="SSF55729">
    <property type="entry name" value="Acyl-CoA N-acyltransferases (Nat)"/>
    <property type="match status" value="1"/>
</dbReference>
<dbReference type="Proteomes" id="UP000886824">
    <property type="component" value="Unassembled WGS sequence"/>
</dbReference>
<comment type="caution">
    <text evidence="2">The sequence shown here is derived from an EMBL/GenBank/DDBJ whole genome shotgun (WGS) entry which is preliminary data.</text>
</comment>